<organism evidence="3 4">
    <name type="scientific">Georgenia alba</name>
    <dbReference type="NCBI Taxonomy" id="2233858"/>
    <lineage>
        <taxon>Bacteria</taxon>
        <taxon>Bacillati</taxon>
        <taxon>Actinomycetota</taxon>
        <taxon>Actinomycetes</taxon>
        <taxon>Micrococcales</taxon>
        <taxon>Bogoriellaceae</taxon>
        <taxon>Georgenia</taxon>
    </lineage>
</organism>
<reference evidence="4" key="1">
    <citation type="journal article" date="2019" name="Int. J. Syst. Evol. Microbiol.">
        <title>The Global Catalogue of Microorganisms (GCM) 10K type strain sequencing project: providing services to taxonomists for standard genome sequencing and annotation.</title>
        <authorList>
            <consortium name="The Broad Institute Genomics Platform"/>
            <consortium name="The Broad Institute Genome Sequencing Center for Infectious Disease"/>
            <person name="Wu L."/>
            <person name="Ma J."/>
        </authorList>
    </citation>
    <scope>NUCLEOTIDE SEQUENCE [LARGE SCALE GENOMIC DNA]</scope>
    <source>
        <strain evidence="4">JCM 1490</strain>
    </source>
</reference>
<dbReference type="EMBL" id="JBHTCQ010000001">
    <property type="protein sequence ID" value="MFC7405024.1"/>
    <property type="molecule type" value="Genomic_DNA"/>
</dbReference>
<name>A0ABW2Q694_9MICO</name>
<gene>
    <name evidence="3" type="ORF">ACFQQL_07870</name>
</gene>
<feature type="compositionally biased region" description="Low complexity" evidence="1">
    <location>
        <begin position="458"/>
        <end position="475"/>
    </location>
</feature>
<sequence>MEAGQDAGVGTGTSVCCVDDGLGALPCEHARALVAELDRLDREHADRVLAGQLARVAEAGGPPALARRAAVGDEGAAYLLDAAVAVDAARSEPDQDGADPAEARPEAADWQSDLSPWAREQARVMARAAEQLGMTVDALATRPGGPDLAAALTELDLKGMERAALVEVAAAAKRVEAWAGSVAARAAAELSRQAWLFDHPDRSRGAVRLDPSSEELSMRLAVSRREAQQLLRVGRGLTRTFEDTAAALEEGEIDFRKAEAIVTTLDTAATPVAWMVEQDVLPEAARCTTPQLREKLQRRLVEVDPEDATERHARARADRHVTRVRTLADGMGSVTAVLAAEDAALVDQTLTAAATAARSGGDSRTHEQLRADALVALTHAGILTGSTGPHPAPETIPGLRDLEPECTGPACRPEQHVSPPVTDTDVHPDSGAHSGTSAEPPGPVASRDGHGHGRTRHGLTGSGRDPAAPRPAAEQEPLDRSVGAPSGRPPEHASDPTETRPSDLTQDPTVSLAASVGRAKKRRRTVQGTFPELGSGIPEVAVITPLLAALLRRGGERLHVVKPQVHVTVPIDLLLSAQARARQRDGVTGGTSPAGETGRTAPAASPGTTLPADAVDDTDQPAAVLSGYGAITAEQALDLAAECSTLQRLVNDPVTGAVLDVGRTRYRPPAALAEHVRLRDRTCTRPGCTMPADRCQLDHTSPWSADGVTADHNLGTECTRDHLLKTAGAFHVTQPEPGVFVWTTTTGHTYRRDLGGLITLVGIGPPRPVRQPRAGHPSKDQGPHADGADDPPPPF</sequence>
<evidence type="ECO:0000259" key="2">
    <source>
        <dbReference type="Pfam" id="PF02720"/>
    </source>
</evidence>
<dbReference type="RefSeq" id="WP_382392971.1">
    <property type="nucleotide sequence ID" value="NZ_JBHTCQ010000001.1"/>
</dbReference>
<protein>
    <submittedName>
        <fullName evidence="3">DUF222 domain-containing protein</fullName>
    </submittedName>
</protein>
<proteinExistence type="predicted"/>
<dbReference type="InterPro" id="IPR003615">
    <property type="entry name" value="HNH_nuc"/>
</dbReference>
<feature type="domain" description="DUF222" evidence="2">
    <location>
        <begin position="164"/>
        <end position="390"/>
    </location>
</feature>
<feature type="compositionally biased region" description="Basic and acidic residues" evidence="1">
    <location>
        <begin position="489"/>
        <end position="501"/>
    </location>
</feature>
<feature type="region of interest" description="Disordered" evidence="1">
    <location>
        <begin position="763"/>
        <end position="795"/>
    </location>
</feature>
<keyword evidence="4" id="KW-1185">Reference proteome</keyword>
<dbReference type="Pfam" id="PF02720">
    <property type="entry name" value="DUF222"/>
    <property type="match status" value="1"/>
</dbReference>
<feature type="region of interest" description="Disordered" evidence="1">
    <location>
        <begin position="89"/>
        <end position="113"/>
    </location>
</feature>
<dbReference type="Proteomes" id="UP001596455">
    <property type="component" value="Unassembled WGS sequence"/>
</dbReference>
<feature type="compositionally biased region" description="Basic and acidic residues" evidence="1">
    <location>
        <begin position="777"/>
        <end position="787"/>
    </location>
</feature>
<comment type="caution">
    <text evidence="3">The sequence shown here is derived from an EMBL/GenBank/DDBJ whole genome shotgun (WGS) entry which is preliminary data.</text>
</comment>
<evidence type="ECO:0000313" key="4">
    <source>
        <dbReference type="Proteomes" id="UP001596455"/>
    </source>
</evidence>
<evidence type="ECO:0000313" key="3">
    <source>
        <dbReference type="EMBL" id="MFC7405024.1"/>
    </source>
</evidence>
<feature type="region of interest" description="Disordered" evidence="1">
    <location>
        <begin position="582"/>
        <end position="615"/>
    </location>
</feature>
<feature type="region of interest" description="Disordered" evidence="1">
    <location>
        <begin position="383"/>
        <end position="531"/>
    </location>
</feature>
<dbReference type="InterPro" id="IPR003870">
    <property type="entry name" value="DUF222"/>
</dbReference>
<accession>A0ABW2Q694</accession>
<evidence type="ECO:0000256" key="1">
    <source>
        <dbReference type="SAM" id="MobiDB-lite"/>
    </source>
</evidence>
<dbReference type="CDD" id="cd00085">
    <property type="entry name" value="HNHc"/>
    <property type="match status" value="1"/>
</dbReference>